<dbReference type="RefSeq" id="WP_313831202.1">
    <property type="nucleotide sequence ID" value="NZ_JAQOUE010000001.1"/>
</dbReference>
<dbReference type="SUPFAM" id="SSF161266">
    <property type="entry name" value="Gam-like"/>
    <property type="match status" value="1"/>
</dbReference>
<comment type="caution">
    <text evidence="1">The sequence shown here is derived from an EMBL/GenBank/DDBJ whole genome shotgun (WGS) entry which is preliminary data.</text>
</comment>
<sequence length="174" mass="19456">MKPLKPLTSWLEVDEAIKQLGRIQIERDAKEGAMNKSITKLKESYGMKIDRLDDMAEAVEAALEKWCEAHRDDMAVVKKSGGLTWRGAFGKVAFRKCPPSVSFTKKNMAAILAALKSRKLFNCIRTVEEPNKDAMVLLDKQTLREVGAKVGAEEKFEIKPDYTVIQSTPTGRPS</sequence>
<name>A0ABU3K373_9BACT</name>
<dbReference type="InterPro" id="IPR009951">
    <property type="entry name" value="Host-nuc_inhib_Gam"/>
</dbReference>
<keyword evidence="2" id="KW-1185">Reference proteome</keyword>
<dbReference type="Proteomes" id="UP001250932">
    <property type="component" value="Unassembled WGS sequence"/>
</dbReference>
<dbReference type="Pfam" id="PF07352">
    <property type="entry name" value="Phage_Mu_Gam"/>
    <property type="match status" value="1"/>
</dbReference>
<evidence type="ECO:0000313" key="2">
    <source>
        <dbReference type="Proteomes" id="UP001250932"/>
    </source>
</evidence>
<accession>A0ABU3K373</accession>
<protein>
    <submittedName>
        <fullName evidence="1">Host-nuclease inhibitor Gam family protein</fullName>
    </submittedName>
</protein>
<reference evidence="1 2" key="1">
    <citation type="journal article" date="2023" name="ISME J.">
        <title>Cultivation and genomic characterization of novel and ubiquitous marine nitrite-oxidizing bacteria from the Nitrospirales.</title>
        <authorList>
            <person name="Mueller A.J."/>
            <person name="Daebeler A."/>
            <person name="Herbold C.W."/>
            <person name="Kirkegaard R.H."/>
            <person name="Daims H."/>
        </authorList>
    </citation>
    <scope>NUCLEOTIDE SEQUENCE [LARGE SCALE GENOMIC DNA]</scope>
    <source>
        <strain evidence="1 2">EB</strain>
    </source>
</reference>
<evidence type="ECO:0000313" key="1">
    <source>
        <dbReference type="EMBL" id="MDT7040843.1"/>
    </source>
</evidence>
<dbReference type="EMBL" id="JAQOUE010000001">
    <property type="protein sequence ID" value="MDT7040843.1"/>
    <property type="molecule type" value="Genomic_DNA"/>
</dbReference>
<dbReference type="Gene3D" id="1.20.5.170">
    <property type="match status" value="1"/>
</dbReference>
<gene>
    <name evidence="1" type="ORF">PPG34_00690</name>
</gene>
<organism evidence="1 2">
    <name type="scientific">Candidatus Nitronereus thalassa</name>
    <dbReference type="NCBI Taxonomy" id="3020898"/>
    <lineage>
        <taxon>Bacteria</taxon>
        <taxon>Pseudomonadati</taxon>
        <taxon>Nitrospirota</taxon>
        <taxon>Nitrospiria</taxon>
        <taxon>Nitrospirales</taxon>
        <taxon>Nitrospiraceae</taxon>
        <taxon>Candidatus Nitronereus</taxon>
    </lineage>
</organism>
<proteinExistence type="predicted"/>